<comment type="caution">
    <text evidence="10">The sequence shown here is derived from an EMBL/GenBank/DDBJ whole genome shotgun (WGS) entry which is preliminary data.</text>
</comment>
<comment type="similarity">
    <text evidence="8">Belongs to the FtsQ/DivIB family. FtsQ subfamily.</text>
</comment>
<keyword evidence="11" id="KW-1185">Reference proteome</keyword>
<dbReference type="PANTHER" id="PTHR37820">
    <property type="entry name" value="CELL DIVISION PROTEIN DIVIB"/>
    <property type="match status" value="1"/>
</dbReference>
<evidence type="ECO:0000256" key="3">
    <source>
        <dbReference type="ARBA" id="ARBA00022618"/>
    </source>
</evidence>
<dbReference type="PANTHER" id="PTHR37820:SF1">
    <property type="entry name" value="CELL DIVISION PROTEIN FTSQ"/>
    <property type="match status" value="1"/>
</dbReference>
<dbReference type="PATRIC" id="fig|1075402.3.peg.2544"/>
<dbReference type="EMBL" id="LJGU01000132">
    <property type="protein sequence ID" value="OEU97081.1"/>
    <property type="molecule type" value="Genomic_DNA"/>
</dbReference>
<organism evidence="10 11">
    <name type="scientific">Streptomyces oceani</name>
    <dbReference type="NCBI Taxonomy" id="1075402"/>
    <lineage>
        <taxon>Bacteria</taxon>
        <taxon>Bacillati</taxon>
        <taxon>Actinomycetota</taxon>
        <taxon>Actinomycetes</taxon>
        <taxon>Kitasatosporales</taxon>
        <taxon>Streptomycetaceae</taxon>
        <taxon>Streptomyces</taxon>
    </lineage>
</organism>
<dbReference type="STRING" id="1075402.AN216_17775"/>
<dbReference type="Pfam" id="PF08478">
    <property type="entry name" value="POTRA_1"/>
    <property type="match status" value="1"/>
</dbReference>
<dbReference type="HAMAP" id="MF_00911">
    <property type="entry name" value="FtsQ_subfam"/>
    <property type="match status" value="1"/>
</dbReference>
<feature type="domain" description="POTRA" evidence="9">
    <location>
        <begin position="36"/>
        <end position="105"/>
    </location>
</feature>
<accession>A0A1E7JZI4</accession>
<comment type="function">
    <text evidence="8">Essential cell division protein.</text>
</comment>
<dbReference type="InterPro" id="IPR034746">
    <property type="entry name" value="POTRA"/>
</dbReference>
<evidence type="ECO:0000256" key="8">
    <source>
        <dbReference type="HAMAP-Rule" id="MF_00911"/>
    </source>
</evidence>
<dbReference type="GO" id="GO:0005886">
    <property type="term" value="C:plasma membrane"/>
    <property type="evidence" value="ECO:0007669"/>
    <property type="project" value="UniProtKB-SubCell"/>
</dbReference>
<evidence type="ECO:0000313" key="10">
    <source>
        <dbReference type="EMBL" id="OEU97081.1"/>
    </source>
</evidence>
<dbReference type="InterPro" id="IPR013685">
    <property type="entry name" value="POTRA_FtsQ_type"/>
</dbReference>
<dbReference type="Pfam" id="PF03799">
    <property type="entry name" value="FtsQ_DivIB_C"/>
    <property type="match status" value="1"/>
</dbReference>
<dbReference type="InterPro" id="IPR026579">
    <property type="entry name" value="FtsQ"/>
</dbReference>
<dbReference type="AlphaFoldDB" id="A0A1E7JZI4"/>
<dbReference type="GO" id="GO:0032153">
    <property type="term" value="C:cell division site"/>
    <property type="evidence" value="ECO:0007669"/>
    <property type="project" value="UniProtKB-UniRule"/>
</dbReference>
<name>A0A1E7JZI4_9ACTN</name>
<dbReference type="GO" id="GO:0090529">
    <property type="term" value="P:cell septum assembly"/>
    <property type="evidence" value="ECO:0007669"/>
    <property type="project" value="InterPro"/>
</dbReference>
<evidence type="ECO:0000256" key="5">
    <source>
        <dbReference type="ARBA" id="ARBA00022989"/>
    </source>
</evidence>
<dbReference type="InterPro" id="IPR005548">
    <property type="entry name" value="Cell_div_FtsQ/DivIB_C"/>
</dbReference>
<gene>
    <name evidence="8" type="primary">ftsQ</name>
    <name evidence="10" type="ORF">AN216_17775</name>
</gene>
<proteinExistence type="inferred from homology"/>
<dbReference type="Proteomes" id="UP000176101">
    <property type="component" value="Unassembled WGS sequence"/>
</dbReference>
<sequence length="244" mass="26832">MPGLLLPGRRVRLLLLLAVVLVASFGVWALYGSDWFRAERVSVSGTRALTEKQVRDAAAVPVGSPLASLDEAAVEHRLRERLRRIDRVRVERSWPHEVSVEVTERKPVLVLEHSPGRADGSYVEVDDDGVRFGTLDKRPKDVPLLSLEPRAPADARHFSDSRLRRAAARVAESLPESLARETRGVLVRSYDDISLRLTDGRTVLWGSADGGAAKAEALAALRKAEKDAEHFDVSVPRAPSAVRS</sequence>
<protein>
    <recommendedName>
        <fullName evidence="8">Cell division protein FtsQ</fullName>
    </recommendedName>
</protein>
<keyword evidence="7 8" id="KW-0131">Cell cycle</keyword>
<evidence type="ECO:0000256" key="2">
    <source>
        <dbReference type="ARBA" id="ARBA00022475"/>
    </source>
</evidence>
<dbReference type="PROSITE" id="PS51779">
    <property type="entry name" value="POTRA"/>
    <property type="match status" value="1"/>
</dbReference>
<comment type="subcellular location">
    <subcellularLocation>
        <location evidence="8">Cell membrane</location>
        <topology evidence="8">Single-pass type II membrane protein</topology>
    </subcellularLocation>
    <subcellularLocation>
        <location evidence="1">Membrane</location>
    </subcellularLocation>
    <text evidence="8">Localizes to the division septum.</text>
</comment>
<dbReference type="RefSeq" id="WP_420855758.1">
    <property type="nucleotide sequence ID" value="NZ_LJGU01000132.1"/>
</dbReference>
<keyword evidence="2 8" id="KW-1003">Cell membrane</keyword>
<dbReference type="GO" id="GO:0043093">
    <property type="term" value="P:FtsZ-dependent cytokinesis"/>
    <property type="evidence" value="ECO:0007669"/>
    <property type="project" value="UniProtKB-UniRule"/>
</dbReference>
<keyword evidence="5 8" id="KW-1133">Transmembrane helix</keyword>
<keyword evidence="4 8" id="KW-0812">Transmembrane</keyword>
<evidence type="ECO:0000256" key="7">
    <source>
        <dbReference type="ARBA" id="ARBA00023306"/>
    </source>
</evidence>
<keyword evidence="3 8" id="KW-0132">Cell division</keyword>
<evidence type="ECO:0000256" key="1">
    <source>
        <dbReference type="ARBA" id="ARBA00004370"/>
    </source>
</evidence>
<reference evidence="10 11" key="1">
    <citation type="journal article" date="2016" name="Front. Microbiol.">
        <title>Comparative Genomics Analysis of Streptomyces Species Reveals Their Adaptation to the Marine Environment and Their Diversity at the Genomic Level.</title>
        <authorList>
            <person name="Tian X."/>
            <person name="Zhang Z."/>
            <person name="Yang T."/>
            <person name="Chen M."/>
            <person name="Li J."/>
            <person name="Chen F."/>
            <person name="Yang J."/>
            <person name="Li W."/>
            <person name="Zhang B."/>
            <person name="Zhang Z."/>
            <person name="Wu J."/>
            <person name="Zhang C."/>
            <person name="Long L."/>
            <person name="Xiao J."/>
        </authorList>
    </citation>
    <scope>NUCLEOTIDE SEQUENCE [LARGE SCALE GENOMIC DNA]</scope>
    <source>
        <strain evidence="10 11">SCSIO 02100</strain>
    </source>
</reference>
<evidence type="ECO:0000313" key="11">
    <source>
        <dbReference type="Proteomes" id="UP000176101"/>
    </source>
</evidence>
<evidence type="ECO:0000256" key="4">
    <source>
        <dbReference type="ARBA" id="ARBA00022692"/>
    </source>
</evidence>
<keyword evidence="6 8" id="KW-0472">Membrane</keyword>
<dbReference type="Gene3D" id="3.10.20.310">
    <property type="entry name" value="membrane protein fhac"/>
    <property type="match status" value="1"/>
</dbReference>
<dbReference type="InterPro" id="IPR050487">
    <property type="entry name" value="FtsQ_DivIB"/>
</dbReference>
<evidence type="ECO:0000259" key="9">
    <source>
        <dbReference type="PROSITE" id="PS51779"/>
    </source>
</evidence>
<evidence type="ECO:0000256" key="6">
    <source>
        <dbReference type="ARBA" id="ARBA00023136"/>
    </source>
</evidence>